<dbReference type="EMBL" id="JACASE010000015">
    <property type="protein sequence ID" value="KAF6405171.1"/>
    <property type="molecule type" value="Genomic_DNA"/>
</dbReference>
<proteinExistence type="predicted"/>
<organism evidence="1 2">
    <name type="scientific">Rousettus aegyptiacus</name>
    <name type="common">Egyptian fruit bat</name>
    <name type="synonym">Pteropus aegyptiacus</name>
    <dbReference type="NCBI Taxonomy" id="9407"/>
    <lineage>
        <taxon>Eukaryota</taxon>
        <taxon>Metazoa</taxon>
        <taxon>Chordata</taxon>
        <taxon>Craniata</taxon>
        <taxon>Vertebrata</taxon>
        <taxon>Euteleostomi</taxon>
        <taxon>Mammalia</taxon>
        <taxon>Eutheria</taxon>
        <taxon>Laurasiatheria</taxon>
        <taxon>Chiroptera</taxon>
        <taxon>Yinpterochiroptera</taxon>
        <taxon>Pteropodoidea</taxon>
        <taxon>Pteropodidae</taxon>
        <taxon>Rousettinae</taxon>
        <taxon>Rousettus</taxon>
    </lineage>
</organism>
<evidence type="ECO:0000313" key="1">
    <source>
        <dbReference type="EMBL" id="KAF6405171.1"/>
    </source>
</evidence>
<dbReference type="Proteomes" id="UP000593571">
    <property type="component" value="Unassembled WGS sequence"/>
</dbReference>
<evidence type="ECO:0000313" key="2">
    <source>
        <dbReference type="Proteomes" id="UP000593571"/>
    </source>
</evidence>
<reference evidence="1 2" key="1">
    <citation type="journal article" date="2020" name="Nature">
        <title>Six reference-quality genomes reveal evolution of bat adaptations.</title>
        <authorList>
            <person name="Jebb D."/>
            <person name="Huang Z."/>
            <person name="Pippel M."/>
            <person name="Hughes G.M."/>
            <person name="Lavrichenko K."/>
            <person name="Devanna P."/>
            <person name="Winkler S."/>
            <person name="Jermiin L.S."/>
            <person name="Skirmuntt E.C."/>
            <person name="Katzourakis A."/>
            <person name="Burkitt-Gray L."/>
            <person name="Ray D.A."/>
            <person name="Sullivan K.A.M."/>
            <person name="Roscito J.G."/>
            <person name="Kirilenko B.M."/>
            <person name="Davalos L.M."/>
            <person name="Corthals A.P."/>
            <person name="Power M.L."/>
            <person name="Jones G."/>
            <person name="Ransome R.D."/>
            <person name="Dechmann D.K.N."/>
            <person name="Locatelli A.G."/>
            <person name="Puechmaille S.J."/>
            <person name="Fedrigo O."/>
            <person name="Jarvis E.D."/>
            <person name="Hiller M."/>
            <person name="Vernes S.C."/>
            <person name="Myers E.W."/>
            <person name="Teeling E.C."/>
        </authorList>
    </citation>
    <scope>NUCLEOTIDE SEQUENCE [LARGE SCALE GENOMIC DNA]</scope>
    <source>
        <strain evidence="1">MRouAeg1</strain>
        <tissue evidence="1">Muscle</tissue>
    </source>
</reference>
<comment type="caution">
    <text evidence="1">The sequence shown here is derived from an EMBL/GenBank/DDBJ whole genome shotgun (WGS) entry which is preliminary data.</text>
</comment>
<name>A0A7J8C2S6_ROUAE</name>
<sequence>MLLLNCSFSSRTFFICKLSQLPNVFSLWPLVLVFECNILQYLLGCDLNFSSCFIVSVPFLYCLFPFAQVSGDPGLPVEFKSETFSVGRGARCLVRQGRGIKPGQSPEPWELLQRGTILSEGSRWHMLGAPGARGRGVERAGTSLTPPLLEQNPALMTSPQSACAGAHLPATAGRERSPPFSAALPCMIPQTLTRSLPKQLP</sequence>
<accession>A0A7J8C2S6</accession>
<gene>
    <name evidence="1" type="ORF">HJG63_009480</name>
</gene>
<dbReference type="AlphaFoldDB" id="A0A7J8C2S6"/>
<keyword evidence="2" id="KW-1185">Reference proteome</keyword>
<protein>
    <submittedName>
        <fullName evidence="1">Uncharacterized protein</fullName>
    </submittedName>
</protein>